<dbReference type="EMBL" id="CP120206">
    <property type="protein sequence ID" value="WET44252.1"/>
    <property type="molecule type" value="Genomic_DNA"/>
</dbReference>
<dbReference type="InterPro" id="IPR006311">
    <property type="entry name" value="TAT_signal"/>
</dbReference>
<name>A0AB38XWI8_CORAY</name>
<dbReference type="InterPro" id="IPR019546">
    <property type="entry name" value="TAT_signal_bac_arc"/>
</dbReference>
<organism evidence="9 10">
    <name type="scientific">Corynebacterium amycolatum</name>
    <dbReference type="NCBI Taxonomy" id="43765"/>
    <lineage>
        <taxon>Bacteria</taxon>
        <taxon>Bacillati</taxon>
        <taxon>Actinomycetota</taxon>
        <taxon>Actinomycetes</taxon>
        <taxon>Mycobacteriales</taxon>
        <taxon>Corynebacteriaceae</taxon>
        <taxon>Corynebacterium</taxon>
    </lineage>
</organism>
<evidence type="ECO:0000256" key="6">
    <source>
        <dbReference type="ARBA" id="ARBA00022801"/>
    </source>
</evidence>
<dbReference type="AlphaFoldDB" id="A0AB38XWI8"/>
<dbReference type="InterPro" id="IPR007312">
    <property type="entry name" value="Phosphoesterase"/>
</dbReference>
<dbReference type="PROSITE" id="PS51318">
    <property type="entry name" value="TAT"/>
    <property type="match status" value="1"/>
</dbReference>
<dbReference type="EC" id="3.1.4.3" evidence="3"/>
<accession>A0AB38XWI8</accession>
<dbReference type="Pfam" id="PF04185">
    <property type="entry name" value="Phosphoesterase"/>
    <property type="match status" value="1"/>
</dbReference>
<comment type="catalytic activity">
    <reaction evidence="8">
        <text>a 1,2-diacyl-sn-glycero-3-phosphocholine + H2O = phosphocholine + a 1,2-diacyl-sn-glycerol + H(+)</text>
        <dbReference type="Rhea" id="RHEA:10604"/>
        <dbReference type="ChEBI" id="CHEBI:15377"/>
        <dbReference type="ChEBI" id="CHEBI:15378"/>
        <dbReference type="ChEBI" id="CHEBI:17815"/>
        <dbReference type="ChEBI" id="CHEBI:57643"/>
        <dbReference type="ChEBI" id="CHEBI:295975"/>
        <dbReference type="EC" id="3.1.4.3"/>
    </reaction>
    <physiologicalReaction direction="left-to-right" evidence="8">
        <dbReference type="Rhea" id="RHEA:10605"/>
    </physiologicalReaction>
</comment>
<dbReference type="PANTHER" id="PTHR31956">
    <property type="entry name" value="NON-SPECIFIC PHOSPHOLIPASE C4-RELATED"/>
    <property type="match status" value="1"/>
</dbReference>
<reference evidence="9" key="1">
    <citation type="submission" date="2023-03" db="EMBL/GenBank/DDBJ databases">
        <title>Corynebacterium amycolatum SB-1.</title>
        <authorList>
            <person name="Jo H."/>
        </authorList>
    </citation>
    <scope>NUCLEOTIDE SEQUENCE</scope>
    <source>
        <strain evidence="9">SB-1</strain>
    </source>
</reference>
<dbReference type="Gene3D" id="3.40.720.10">
    <property type="entry name" value="Alkaline Phosphatase, subunit A"/>
    <property type="match status" value="2"/>
</dbReference>
<evidence type="ECO:0000256" key="1">
    <source>
        <dbReference type="ARBA" id="ARBA00004191"/>
    </source>
</evidence>
<comment type="subcellular location">
    <subcellularLocation>
        <location evidence="1">Secreted</location>
        <location evidence="1">Cell wall</location>
    </subcellularLocation>
</comment>
<evidence type="ECO:0000313" key="9">
    <source>
        <dbReference type="EMBL" id="WET44252.1"/>
    </source>
</evidence>
<comment type="similarity">
    <text evidence="2">Belongs to the bacterial phospholipase C family.</text>
</comment>
<gene>
    <name evidence="9" type="ORF">P2W56_02000</name>
</gene>
<dbReference type="GeneID" id="92767928"/>
<evidence type="ECO:0000256" key="7">
    <source>
        <dbReference type="ARBA" id="ARBA00023026"/>
    </source>
</evidence>
<protein>
    <recommendedName>
        <fullName evidence="3">phospholipase C</fullName>
        <ecNumber evidence="3">3.1.4.3</ecNumber>
    </recommendedName>
</protein>
<dbReference type="Pfam" id="PF10518">
    <property type="entry name" value="TAT_signal"/>
    <property type="match status" value="1"/>
</dbReference>
<dbReference type="PANTHER" id="PTHR31956:SF1">
    <property type="entry name" value="NON-SPECIFIC PHOSPHOLIPASE C1"/>
    <property type="match status" value="1"/>
</dbReference>
<evidence type="ECO:0000256" key="5">
    <source>
        <dbReference type="ARBA" id="ARBA00022525"/>
    </source>
</evidence>
<evidence type="ECO:0000256" key="3">
    <source>
        <dbReference type="ARBA" id="ARBA00012018"/>
    </source>
</evidence>
<keyword evidence="6" id="KW-0378">Hydrolase</keyword>
<dbReference type="InterPro" id="IPR017850">
    <property type="entry name" value="Alkaline_phosphatase_core_sf"/>
</dbReference>
<evidence type="ECO:0000256" key="4">
    <source>
        <dbReference type="ARBA" id="ARBA00022512"/>
    </source>
</evidence>
<evidence type="ECO:0000256" key="8">
    <source>
        <dbReference type="ARBA" id="ARBA00048421"/>
    </source>
</evidence>
<keyword evidence="5" id="KW-0964">Secreted</keyword>
<evidence type="ECO:0000256" key="2">
    <source>
        <dbReference type="ARBA" id="ARBA00009717"/>
    </source>
</evidence>
<proteinExistence type="inferred from homology"/>
<sequence>MATSPKKISEFSRRHFLQTAAGVGAVTAASTLLPPSLRHALAQPRPAGSLDQIEHVVVLMQENRSFDHYFGTLRGVRGYKDNSALPGVFNQSGVSPYLIRNAANRGDLSVEYIASLPHGWEDGQVALNGGRCNGWIEAKGKGTMACYDRQDIAFQFALAETFTICDGYFSSMPTSTSPNRNYLFSGDTRKEPWGTGAVGNAAYEPTHPGYKWRTYAEELTEAGVPWRVYQEWDNYTDNNLDFFAAFRNIGRKVIREAGLPGLDLTGFYELLTALGDGMSPTTEQQEMVNRLNAAVEKLPDAERDLYDRALHRRQPGTLADAFRRDVESGKLPKVSWIVPSAAESEHPGASSPIQSANITYRLLDALASNPEVWAKTVFLINFDEFDGYFDHVVPPLPPKNEPGEWYLGKPKGLGFRVPMTVISPWSVGGLVSSEVFDHTSVIRFLEQVTGVNCGNITDWRRRVCGDLVSTLDFSASAGMQLPEQPGPAPEFVKRWEAEPAGDYPVQESEQATALPTPYRLHAYLKDGNLVLVNDGSREAVFAVYSGNKVEHHTVLGTLELRIGLLDRELTVCGPDRFLRVFSKTAKELPEVTLEHVAGRVLVGGQDRTADYVRDGWYEVELTEGEATAYYTGRLESGNRIPTSPFTRKID</sequence>
<keyword evidence="4" id="KW-0134">Cell wall</keyword>
<dbReference type="Proteomes" id="UP001220238">
    <property type="component" value="Chromosome"/>
</dbReference>
<evidence type="ECO:0000313" key="10">
    <source>
        <dbReference type="Proteomes" id="UP001220238"/>
    </source>
</evidence>
<dbReference type="GO" id="GO:0034480">
    <property type="term" value="F:phosphatidylcholine phospholipase C activity"/>
    <property type="evidence" value="ECO:0007669"/>
    <property type="project" value="UniProtKB-EC"/>
</dbReference>
<keyword evidence="7" id="KW-0843">Virulence</keyword>
<dbReference type="RefSeq" id="WP_038627106.1">
    <property type="nucleotide sequence ID" value="NZ_CP046975.1"/>
</dbReference>